<dbReference type="PANTHER" id="PTHR30269">
    <property type="entry name" value="TRANSMEMBRANE PROTEIN YFCA"/>
    <property type="match status" value="1"/>
</dbReference>
<evidence type="ECO:0000256" key="1">
    <source>
        <dbReference type="ARBA" id="ARBA00004651"/>
    </source>
</evidence>
<evidence type="ECO:0000256" key="3">
    <source>
        <dbReference type="ARBA" id="ARBA00022448"/>
    </source>
</evidence>
<comment type="caution">
    <text evidence="9">The sequence shown here is derived from an EMBL/GenBank/DDBJ whole genome shotgun (WGS) entry which is preliminary data.</text>
</comment>
<dbReference type="PANTHER" id="PTHR30269:SF37">
    <property type="entry name" value="MEMBRANE TRANSPORTER PROTEIN"/>
    <property type="match status" value="1"/>
</dbReference>
<dbReference type="EMBL" id="LICA01000443">
    <property type="protein sequence ID" value="KRO91697.1"/>
    <property type="molecule type" value="Genomic_DNA"/>
</dbReference>
<accession>A0A0R2TX12</accession>
<keyword evidence="3" id="KW-0813">Transport</keyword>
<comment type="similarity">
    <text evidence="2 8">Belongs to the 4-toluene sulfonate uptake permease (TSUP) (TC 2.A.102) family.</text>
</comment>
<reference evidence="9 10" key="1">
    <citation type="submission" date="2015-10" db="EMBL/GenBank/DDBJ databases">
        <title>Metagenome-Assembled Genomes uncover a global brackish microbiome.</title>
        <authorList>
            <person name="Hugerth L.W."/>
            <person name="Larsson J."/>
            <person name="Alneberg J."/>
            <person name="Lindh M.V."/>
            <person name="Legrand C."/>
            <person name="Pinhassi J."/>
            <person name="Andersson A.F."/>
        </authorList>
    </citation>
    <scope>NUCLEOTIDE SEQUENCE [LARGE SCALE GENOMIC DNA]</scope>
    <source>
        <strain evidence="9">BACL26 MAG-121220-bin70</strain>
    </source>
</reference>
<dbReference type="InterPro" id="IPR052017">
    <property type="entry name" value="TSUP"/>
</dbReference>
<feature type="transmembrane region" description="Helical" evidence="8">
    <location>
        <begin position="148"/>
        <end position="171"/>
    </location>
</feature>
<evidence type="ECO:0000256" key="2">
    <source>
        <dbReference type="ARBA" id="ARBA00009142"/>
    </source>
</evidence>
<feature type="transmembrane region" description="Helical" evidence="8">
    <location>
        <begin position="183"/>
        <end position="206"/>
    </location>
</feature>
<feature type="transmembrane region" description="Helical" evidence="8">
    <location>
        <begin position="212"/>
        <end position="232"/>
    </location>
</feature>
<keyword evidence="7 8" id="KW-0472">Membrane</keyword>
<organism evidence="9 10">
    <name type="scientific">SAR92 bacterium BACL26 MAG-121220-bin70</name>
    <dbReference type="NCBI Taxonomy" id="1655626"/>
    <lineage>
        <taxon>Bacteria</taxon>
        <taxon>Pseudomonadati</taxon>
        <taxon>Pseudomonadota</taxon>
        <taxon>Gammaproteobacteria</taxon>
        <taxon>Cellvibrionales</taxon>
        <taxon>Porticoccaceae</taxon>
        <taxon>SAR92 clade</taxon>
    </lineage>
</organism>
<keyword evidence="5 8" id="KW-0812">Transmembrane</keyword>
<evidence type="ECO:0000256" key="8">
    <source>
        <dbReference type="RuleBase" id="RU363041"/>
    </source>
</evidence>
<dbReference type="Pfam" id="PF01925">
    <property type="entry name" value="TauE"/>
    <property type="match status" value="1"/>
</dbReference>
<feature type="transmembrane region" description="Helical" evidence="8">
    <location>
        <begin position="118"/>
        <end position="136"/>
    </location>
</feature>
<name>A0A0R2TX12_9GAMM</name>
<evidence type="ECO:0000256" key="4">
    <source>
        <dbReference type="ARBA" id="ARBA00022475"/>
    </source>
</evidence>
<evidence type="ECO:0000313" key="9">
    <source>
        <dbReference type="EMBL" id="KRO91697.1"/>
    </source>
</evidence>
<feature type="transmembrane region" description="Helical" evidence="8">
    <location>
        <begin position="90"/>
        <end position="111"/>
    </location>
</feature>
<evidence type="ECO:0000256" key="5">
    <source>
        <dbReference type="ARBA" id="ARBA00022692"/>
    </source>
</evidence>
<dbReference type="AlphaFoldDB" id="A0A0R2TX12"/>
<keyword evidence="6 8" id="KW-1133">Transmembrane helix</keyword>
<protein>
    <recommendedName>
        <fullName evidence="8">Probable membrane transporter protein</fullName>
    </recommendedName>
</protein>
<feature type="transmembrane region" description="Helical" evidence="8">
    <location>
        <begin position="40"/>
        <end position="57"/>
    </location>
</feature>
<dbReference type="Proteomes" id="UP000051213">
    <property type="component" value="Unassembled WGS sequence"/>
</dbReference>
<gene>
    <name evidence="9" type="ORF">ABS24_03290</name>
</gene>
<evidence type="ECO:0000256" key="7">
    <source>
        <dbReference type="ARBA" id="ARBA00023136"/>
    </source>
</evidence>
<keyword evidence="4 8" id="KW-1003">Cell membrane</keyword>
<proteinExistence type="inferred from homology"/>
<sequence>MATLIMFEITSMMDIVLEIGLLQLMFIWAVVIFASLLRSFTGFGFALTAVPVFSLLLSPTDAVVLSAALTLCSNLLGVRTYWGVVPLRPMLPLVVMAVIGTVLGTLLLSIISLQQFQIWAGAAVIVACLVLMSYKPSTYRVSPLMTKITGLISGLMNGALAIPGPPMIIYAMLTEPEPERSRALLITFFLVSAAVALVSFGVAGFISEQSFWYLLLAFPAMILGDKLGFYLFQRFGGRLYRRIAITALLAIGVTISLRAIL</sequence>
<comment type="subcellular location">
    <subcellularLocation>
        <location evidence="1 8">Cell membrane</location>
        <topology evidence="1 8">Multi-pass membrane protein</topology>
    </subcellularLocation>
</comment>
<dbReference type="GO" id="GO:0005886">
    <property type="term" value="C:plasma membrane"/>
    <property type="evidence" value="ECO:0007669"/>
    <property type="project" value="UniProtKB-SubCell"/>
</dbReference>
<evidence type="ECO:0000313" key="10">
    <source>
        <dbReference type="Proteomes" id="UP000051213"/>
    </source>
</evidence>
<dbReference type="InterPro" id="IPR002781">
    <property type="entry name" value="TM_pro_TauE-like"/>
</dbReference>
<evidence type="ECO:0000256" key="6">
    <source>
        <dbReference type="ARBA" id="ARBA00022989"/>
    </source>
</evidence>
<feature type="transmembrane region" description="Helical" evidence="8">
    <location>
        <begin position="239"/>
        <end position="260"/>
    </location>
</feature>
<feature type="transmembrane region" description="Helical" evidence="8">
    <location>
        <begin position="12"/>
        <end position="34"/>
    </location>
</feature>